<evidence type="ECO:0000313" key="6">
    <source>
        <dbReference type="EMBL" id="MFD0902649.1"/>
    </source>
</evidence>
<dbReference type="Proteomes" id="UP001596972">
    <property type="component" value="Unassembled WGS sequence"/>
</dbReference>
<feature type="DNA-binding region" description="H-T-H motif" evidence="4">
    <location>
        <begin position="22"/>
        <end position="41"/>
    </location>
</feature>
<name>A0ABW3ET25_9ACTN</name>
<accession>A0ABW3ET25</accession>
<dbReference type="PANTHER" id="PTHR30055">
    <property type="entry name" value="HTH-TYPE TRANSCRIPTIONAL REGULATOR RUTR"/>
    <property type="match status" value="1"/>
</dbReference>
<keyword evidence="2 4" id="KW-0238">DNA-binding</keyword>
<reference evidence="7" key="1">
    <citation type="journal article" date="2019" name="Int. J. Syst. Evol. Microbiol.">
        <title>The Global Catalogue of Microorganisms (GCM) 10K type strain sequencing project: providing services to taxonomists for standard genome sequencing and annotation.</title>
        <authorList>
            <consortium name="The Broad Institute Genomics Platform"/>
            <consortium name="The Broad Institute Genome Sequencing Center for Infectious Disease"/>
            <person name="Wu L."/>
            <person name="Ma J."/>
        </authorList>
    </citation>
    <scope>NUCLEOTIDE SEQUENCE [LARGE SCALE GENOMIC DNA]</scope>
    <source>
        <strain evidence="7">JCM 31202</strain>
    </source>
</reference>
<comment type="caution">
    <text evidence="6">The sequence shown here is derived from an EMBL/GenBank/DDBJ whole genome shotgun (WGS) entry which is preliminary data.</text>
</comment>
<protein>
    <submittedName>
        <fullName evidence="6">TetR/AcrR family transcriptional regulator</fullName>
    </submittedName>
</protein>
<evidence type="ECO:0000256" key="3">
    <source>
        <dbReference type="ARBA" id="ARBA00023163"/>
    </source>
</evidence>
<evidence type="ECO:0000259" key="5">
    <source>
        <dbReference type="PROSITE" id="PS50977"/>
    </source>
</evidence>
<feature type="domain" description="HTH tetR-type" evidence="5">
    <location>
        <begin position="1"/>
        <end position="59"/>
    </location>
</feature>
<evidence type="ECO:0000256" key="2">
    <source>
        <dbReference type="ARBA" id="ARBA00023125"/>
    </source>
</evidence>
<keyword evidence="3" id="KW-0804">Transcription</keyword>
<keyword evidence="7" id="KW-1185">Reference proteome</keyword>
<dbReference type="Gene3D" id="1.10.357.10">
    <property type="entry name" value="Tetracycline Repressor, domain 2"/>
    <property type="match status" value="1"/>
</dbReference>
<dbReference type="SUPFAM" id="SSF46689">
    <property type="entry name" value="Homeodomain-like"/>
    <property type="match status" value="1"/>
</dbReference>
<keyword evidence="1" id="KW-0805">Transcription regulation</keyword>
<dbReference type="EMBL" id="JBHTJA010000039">
    <property type="protein sequence ID" value="MFD0902649.1"/>
    <property type="molecule type" value="Genomic_DNA"/>
</dbReference>
<gene>
    <name evidence="6" type="ORF">ACFQ11_19775</name>
</gene>
<dbReference type="InterPro" id="IPR009057">
    <property type="entry name" value="Homeodomain-like_sf"/>
</dbReference>
<dbReference type="PANTHER" id="PTHR30055:SF234">
    <property type="entry name" value="HTH-TYPE TRANSCRIPTIONAL REGULATOR BETI"/>
    <property type="match status" value="1"/>
</dbReference>
<dbReference type="RefSeq" id="WP_378300638.1">
    <property type="nucleotide sequence ID" value="NZ_JBHTJA010000039.1"/>
</dbReference>
<evidence type="ECO:0000256" key="4">
    <source>
        <dbReference type="PROSITE-ProRule" id="PRU00335"/>
    </source>
</evidence>
<proteinExistence type="predicted"/>
<organism evidence="6 7">
    <name type="scientific">Actinomadura sediminis</name>
    <dbReference type="NCBI Taxonomy" id="1038904"/>
    <lineage>
        <taxon>Bacteria</taxon>
        <taxon>Bacillati</taxon>
        <taxon>Actinomycetota</taxon>
        <taxon>Actinomycetes</taxon>
        <taxon>Streptosporangiales</taxon>
        <taxon>Thermomonosporaceae</taxon>
        <taxon>Actinomadura</taxon>
    </lineage>
</organism>
<dbReference type="InterPro" id="IPR001647">
    <property type="entry name" value="HTH_TetR"/>
</dbReference>
<dbReference type="Pfam" id="PF00440">
    <property type="entry name" value="TetR_N"/>
    <property type="match status" value="1"/>
</dbReference>
<evidence type="ECO:0000256" key="1">
    <source>
        <dbReference type="ARBA" id="ARBA00023015"/>
    </source>
</evidence>
<evidence type="ECO:0000313" key="7">
    <source>
        <dbReference type="Proteomes" id="UP001596972"/>
    </source>
</evidence>
<dbReference type="InterPro" id="IPR050109">
    <property type="entry name" value="HTH-type_TetR-like_transc_reg"/>
</dbReference>
<dbReference type="PROSITE" id="PS50977">
    <property type="entry name" value="HTH_TETR_2"/>
    <property type="match status" value="1"/>
</dbReference>
<sequence length="187" mass="20577">MRMREKIIEAALRRLNEDPAASMADLAEAAGISRATLHRHFAGRDELIDEIGTQALDRWEAALDATGVDAAAASADPEVHSATVRALLEVFADLAHEHGWSLTFAAAESYPHLQERSDRLEEREMLLYAAAQRSGVLRADLPVRWISNTVYGICVTARESLRRGDVARRDVARLMAETFLTGTGARP</sequence>